<dbReference type="Proteomes" id="UP000829685">
    <property type="component" value="Unassembled WGS sequence"/>
</dbReference>
<protein>
    <recommendedName>
        <fullName evidence="1">1-alkyl-2-acetylglycerophosphocholine esterase</fullName>
        <ecNumber evidence="1">3.1.1.47</ecNumber>
    </recommendedName>
</protein>
<evidence type="ECO:0000256" key="5">
    <source>
        <dbReference type="SAM" id="SignalP"/>
    </source>
</evidence>
<evidence type="ECO:0000313" key="7">
    <source>
        <dbReference type="Proteomes" id="UP000829685"/>
    </source>
</evidence>
<dbReference type="GO" id="GO:0016042">
    <property type="term" value="P:lipid catabolic process"/>
    <property type="evidence" value="ECO:0007669"/>
    <property type="project" value="UniProtKB-KW"/>
</dbReference>
<comment type="caution">
    <text evidence="6">The sequence shown here is derived from an EMBL/GenBank/DDBJ whole genome shotgun (WGS) entry which is preliminary data.</text>
</comment>
<keyword evidence="4" id="KW-0443">Lipid metabolism</keyword>
<evidence type="ECO:0000256" key="2">
    <source>
        <dbReference type="ARBA" id="ARBA00022801"/>
    </source>
</evidence>
<sequence length="384" mass="41322">MRAVHTQIAFWAMLNRATLASEVGGSAIPPPTGPYAVGVRKFEIDYVNTEDPVAPGNVSTSFLATAFYPTSARYGNIAEPYLDPAVAALWETTYNLSAGDLASLTSTLARNAPALDNISFPTLVFGPGGAGPPTEVFTIILSDLASHGYTVFGLDHPYEQPFVRFPNGTGIYGLPVISVGFTPEFVTALHNIRVNETIAFINNIPDISRELGSSVNTTHIGTFGTSLGGSAALGALLKDPRIKSGINVDGTFWGDLRANDSSVDAARPVFLFGNTGHFGSNRSDITWATFPAAQTGWWRQLNVNGSFHHDFSDRTFWKEVFGIQQSTLGPINGYRMINITRTFIRAFFDYTLLGKPQSIFDGSSDAWPEIIYSGGGNGSESTNV</sequence>
<evidence type="ECO:0000313" key="6">
    <source>
        <dbReference type="EMBL" id="KAI1877629.1"/>
    </source>
</evidence>
<keyword evidence="2" id="KW-0378">Hydrolase</keyword>
<dbReference type="PANTHER" id="PTHR10272">
    <property type="entry name" value="PLATELET-ACTIVATING FACTOR ACETYLHYDROLASE"/>
    <property type="match status" value="1"/>
</dbReference>
<keyword evidence="3" id="KW-0442">Lipid degradation</keyword>
<name>A0A9P9WSM5_9PEZI</name>
<feature type="chain" id="PRO_5040497512" description="1-alkyl-2-acetylglycerophosphocholine esterase" evidence="5">
    <location>
        <begin position="21"/>
        <end position="384"/>
    </location>
</feature>
<evidence type="ECO:0000256" key="3">
    <source>
        <dbReference type="ARBA" id="ARBA00022963"/>
    </source>
</evidence>
<dbReference type="EC" id="3.1.1.47" evidence="1"/>
<dbReference type="InterPro" id="IPR029058">
    <property type="entry name" value="AB_hydrolase_fold"/>
</dbReference>
<accession>A0A9P9WSM5</accession>
<dbReference type="GO" id="GO:0003847">
    <property type="term" value="F:1-alkyl-2-acetylglycerophosphocholine esterase activity"/>
    <property type="evidence" value="ECO:0007669"/>
    <property type="project" value="UniProtKB-EC"/>
</dbReference>
<keyword evidence="7" id="KW-1185">Reference proteome</keyword>
<organism evidence="6 7">
    <name type="scientific">Neoarthrinium moseri</name>
    <dbReference type="NCBI Taxonomy" id="1658444"/>
    <lineage>
        <taxon>Eukaryota</taxon>
        <taxon>Fungi</taxon>
        <taxon>Dikarya</taxon>
        <taxon>Ascomycota</taxon>
        <taxon>Pezizomycotina</taxon>
        <taxon>Sordariomycetes</taxon>
        <taxon>Xylariomycetidae</taxon>
        <taxon>Amphisphaeriales</taxon>
        <taxon>Apiosporaceae</taxon>
        <taxon>Neoarthrinium</taxon>
    </lineage>
</organism>
<dbReference type="Pfam" id="PF03403">
    <property type="entry name" value="PAF-AH_p_II"/>
    <property type="match status" value="1"/>
</dbReference>
<dbReference type="SUPFAM" id="SSF53474">
    <property type="entry name" value="alpha/beta-Hydrolases"/>
    <property type="match status" value="1"/>
</dbReference>
<dbReference type="Gene3D" id="3.40.50.1820">
    <property type="entry name" value="alpha/beta hydrolase"/>
    <property type="match status" value="1"/>
</dbReference>
<keyword evidence="5" id="KW-0732">Signal</keyword>
<proteinExistence type="predicted"/>
<dbReference type="PANTHER" id="PTHR10272:SF14">
    <property type="entry name" value="PAF ACETYLHYDROLASE FAMILY PROTEIN"/>
    <property type="match status" value="1"/>
</dbReference>
<reference evidence="6" key="1">
    <citation type="submission" date="2021-03" db="EMBL/GenBank/DDBJ databases">
        <title>Revisited historic fungal species revealed as producer of novel bioactive compounds through whole genome sequencing and comparative genomics.</title>
        <authorList>
            <person name="Vignolle G.A."/>
            <person name="Hochenegger N."/>
            <person name="Mach R.L."/>
            <person name="Mach-Aigner A.R."/>
            <person name="Javad Rahimi M."/>
            <person name="Salim K.A."/>
            <person name="Chan C.M."/>
            <person name="Lim L.B.L."/>
            <person name="Cai F."/>
            <person name="Druzhinina I.S."/>
            <person name="U'Ren J.M."/>
            <person name="Derntl C."/>
        </authorList>
    </citation>
    <scope>NUCLEOTIDE SEQUENCE</scope>
    <source>
        <strain evidence="6">TUCIM 5799</strain>
    </source>
</reference>
<gene>
    <name evidence="6" type="ORF">JX265_003637</name>
</gene>
<dbReference type="EMBL" id="JAFIMR010000006">
    <property type="protein sequence ID" value="KAI1877629.1"/>
    <property type="molecule type" value="Genomic_DNA"/>
</dbReference>
<feature type="signal peptide" evidence="5">
    <location>
        <begin position="1"/>
        <end position="20"/>
    </location>
</feature>
<evidence type="ECO:0000256" key="4">
    <source>
        <dbReference type="ARBA" id="ARBA00023098"/>
    </source>
</evidence>
<evidence type="ECO:0000256" key="1">
    <source>
        <dbReference type="ARBA" id="ARBA00013201"/>
    </source>
</evidence>
<dbReference type="AlphaFoldDB" id="A0A9P9WSM5"/>
<dbReference type="OrthoDB" id="2363873at2759"/>